<dbReference type="InterPro" id="IPR041577">
    <property type="entry name" value="RT_RNaseH_2"/>
</dbReference>
<accession>A0A5B6VBJ6</accession>
<dbReference type="SUPFAM" id="SSF56672">
    <property type="entry name" value="DNA/RNA polymerases"/>
    <property type="match status" value="1"/>
</dbReference>
<organism evidence="3 4">
    <name type="scientific">Gossypium australe</name>
    <dbReference type="NCBI Taxonomy" id="47621"/>
    <lineage>
        <taxon>Eukaryota</taxon>
        <taxon>Viridiplantae</taxon>
        <taxon>Streptophyta</taxon>
        <taxon>Embryophyta</taxon>
        <taxon>Tracheophyta</taxon>
        <taxon>Spermatophyta</taxon>
        <taxon>Magnoliopsida</taxon>
        <taxon>eudicotyledons</taxon>
        <taxon>Gunneridae</taxon>
        <taxon>Pentapetalae</taxon>
        <taxon>rosids</taxon>
        <taxon>malvids</taxon>
        <taxon>Malvales</taxon>
        <taxon>Malvaceae</taxon>
        <taxon>Malvoideae</taxon>
        <taxon>Gossypium</taxon>
    </lineage>
</organism>
<feature type="domain" description="Reverse transcriptase" evidence="2">
    <location>
        <begin position="129"/>
        <end position="308"/>
    </location>
</feature>
<keyword evidence="1" id="KW-0511">Multifunctional enzyme</keyword>
<dbReference type="Gene3D" id="3.30.70.270">
    <property type="match status" value="2"/>
</dbReference>
<dbReference type="InterPro" id="IPR050951">
    <property type="entry name" value="Retrovirus_Pol_polyprotein"/>
</dbReference>
<dbReference type="EMBL" id="SMMG02000007">
    <property type="protein sequence ID" value="KAA3466434.1"/>
    <property type="molecule type" value="Genomic_DNA"/>
</dbReference>
<dbReference type="PANTHER" id="PTHR37984:SF5">
    <property type="entry name" value="PROTEIN NYNRIN-LIKE"/>
    <property type="match status" value="1"/>
</dbReference>
<dbReference type="FunFam" id="3.30.70.270:FF:000020">
    <property type="entry name" value="Transposon Tf2-6 polyprotein-like Protein"/>
    <property type="match status" value="1"/>
</dbReference>
<sequence length="584" mass="67761">MLLPFDEFDIILGMVWLTLHDVIVNCKRKTIDLKGQNGEIVRIESNDLNGLLAVISVLKAQRYVKKGYEAYFAYVIDSKVSEKKIESVPVVCEFSDVFPEELPRLPPIREVEFGIDMLPELKLQLQELTDRGFARPSFSLWGAPVLFVKKKNGTMRMCIDYHQLNKVTVKNKYPLPSIDDLFDQLKGAIVFSKIDLRSGYYQLRVKDSNILKTTFRTRYEHYEFLVMPFELKNAPTVFMDLMNQIFRPYLDSFVVVFIDDFLIYSRNETEHAEHLRIMLQTLREKQLYAKFSKCEFWLREVSFLGHIVSASRIRVDPSKISAILEWKPPKNVSKICSFLGLAGYYHWFVKGLSMIVTLLIGLLQKDVRFKWSDKCQNSFDRLKTLLTEALVLVQPESGKEFVIYSDASLNGLGCVLMQEGKVIAYASGQLKPHEKNYPTHDLELATIVFALKIWRHYLFGERCHKDLNLRQRRWLELLKDYELKIDYHPGKANVIVDALSRKSLFALRVLNAQLDLSDNSSMIAELNARPLFLQQISDAQKVDNEISVKRTQCNSNLDSEFIVDDNNCLRFRDRICVSRNSELI</sequence>
<reference evidence="3" key="1">
    <citation type="submission" date="2019-08" db="EMBL/GenBank/DDBJ databases">
        <authorList>
            <person name="Liu F."/>
        </authorList>
    </citation>
    <scope>NUCLEOTIDE SEQUENCE [LARGE SCALE GENOMIC DNA]</scope>
    <source>
        <strain evidence="3">PA1801</strain>
        <tissue evidence="3">Leaf</tissue>
    </source>
</reference>
<protein>
    <submittedName>
        <fullName evidence="3">DNA/RNA polymerases superfamily protein</fullName>
    </submittedName>
</protein>
<dbReference type="Gene3D" id="3.10.10.10">
    <property type="entry name" value="HIV Type 1 Reverse Transcriptase, subunit A, domain 1"/>
    <property type="match status" value="1"/>
</dbReference>
<comment type="caution">
    <text evidence="3">The sequence shown here is derived from an EMBL/GenBank/DDBJ whole genome shotgun (WGS) entry which is preliminary data.</text>
</comment>
<dbReference type="Proteomes" id="UP000325315">
    <property type="component" value="Unassembled WGS sequence"/>
</dbReference>
<dbReference type="CDD" id="cd09274">
    <property type="entry name" value="RNase_HI_RT_Ty3"/>
    <property type="match status" value="1"/>
</dbReference>
<name>A0A5B6VBJ6_9ROSI</name>
<dbReference type="Pfam" id="PF00078">
    <property type="entry name" value="RVT_1"/>
    <property type="match status" value="1"/>
</dbReference>
<gene>
    <name evidence="3" type="ORF">EPI10_001527</name>
</gene>
<evidence type="ECO:0000259" key="2">
    <source>
        <dbReference type="PROSITE" id="PS50878"/>
    </source>
</evidence>
<dbReference type="InterPro" id="IPR043128">
    <property type="entry name" value="Rev_trsase/Diguanyl_cyclase"/>
</dbReference>
<keyword evidence="4" id="KW-1185">Reference proteome</keyword>
<dbReference type="InterPro" id="IPR000477">
    <property type="entry name" value="RT_dom"/>
</dbReference>
<dbReference type="OrthoDB" id="415724at2759"/>
<dbReference type="PROSITE" id="PS50878">
    <property type="entry name" value="RT_POL"/>
    <property type="match status" value="1"/>
</dbReference>
<dbReference type="InterPro" id="IPR043502">
    <property type="entry name" value="DNA/RNA_pol_sf"/>
</dbReference>
<dbReference type="Gene3D" id="3.10.20.370">
    <property type="match status" value="1"/>
</dbReference>
<dbReference type="Pfam" id="PF08284">
    <property type="entry name" value="RVP_2"/>
    <property type="match status" value="1"/>
</dbReference>
<dbReference type="Pfam" id="PF17919">
    <property type="entry name" value="RT_RNaseH_2"/>
    <property type="match status" value="1"/>
</dbReference>
<dbReference type="AlphaFoldDB" id="A0A5B6VBJ6"/>
<evidence type="ECO:0000256" key="1">
    <source>
        <dbReference type="ARBA" id="ARBA00023268"/>
    </source>
</evidence>
<proteinExistence type="predicted"/>
<evidence type="ECO:0000313" key="4">
    <source>
        <dbReference type="Proteomes" id="UP000325315"/>
    </source>
</evidence>
<evidence type="ECO:0000313" key="3">
    <source>
        <dbReference type="EMBL" id="KAA3466434.1"/>
    </source>
</evidence>
<dbReference type="CDD" id="cd01647">
    <property type="entry name" value="RT_LTR"/>
    <property type="match status" value="1"/>
</dbReference>
<dbReference type="PANTHER" id="PTHR37984">
    <property type="entry name" value="PROTEIN CBG26694"/>
    <property type="match status" value="1"/>
</dbReference>
<dbReference type="GO" id="GO:0003824">
    <property type="term" value="F:catalytic activity"/>
    <property type="evidence" value="ECO:0007669"/>
    <property type="project" value="UniProtKB-KW"/>
</dbReference>